<dbReference type="RefSeq" id="WP_232136015.1">
    <property type="nucleotide sequence ID" value="NZ_JAJQKU010000002.1"/>
</dbReference>
<evidence type="ECO:0000313" key="2">
    <source>
        <dbReference type="Proteomes" id="UP001430360"/>
    </source>
</evidence>
<sequence>MSDTSRSISLQTLAGLRLQVTAQPEHGRVSASLYQRPKRAEARIGIKLGAQIAYVGADLVDLRVDTDPKYPDAIWFARTAFDLPDTEARRAQAWLEALTTAPKADAA</sequence>
<proteinExistence type="predicted"/>
<protein>
    <submittedName>
        <fullName evidence="1">Uncharacterized protein</fullName>
    </submittedName>
</protein>
<keyword evidence="2" id="KW-1185">Reference proteome</keyword>
<accession>A0ABS8UC23</accession>
<organism evidence="1 2">
    <name type="scientific">Luteimonas fraxinea</name>
    <dbReference type="NCBI Taxonomy" id="2901869"/>
    <lineage>
        <taxon>Bacteria</taxon>
        <taxon>Pseudomonadati</taxon>
        <taxon>Pseudomonadota</taxon>
        <taxon>Gammaproteobacteria</taxon>
        <taxon>Lysobacterales</taxon>
        <taxon>Lysobacteraceae</taxon>
        <taxon>Luteimonas</taxon>
    </lineage>
</organism>
<reference evidence="1" key="2">
    <citation type="journal article" date="2022" name="Syst. Appl. Microbiol.">
        <title>Physiological and genomic characterisation of Luteimonas fraxinea sp. nov., a bacterial species associated with trees tolerant to ash dieback.</title>
        <authorList>
            <person name="Ulrich K."/>
            <person name="Becker R."/>
            <person name="Behrendt U."/>
            <person name="Kube M."/>
            <person name="Schneck V."/>
            <person name="Ulrich A."/>
        </authorList>
    </citation>
    <scope>NUCLEOTIDE SEQUENCE</scope>
    <source>
        <strain evidence="1">A1P009</strain>
    </source>
</reference>
<evidence type="ECO:0000313" key="1">
    <source>
        <dbReference type="EMBL" id="MCD9097071.1"/>
    </source>
</evidence>
<gene>
    <name evidence="1" type="ORF">LTT95_08980</name>
</gene>
<name>A0ABS8UC23_9GAMM</name>
<reference evidence="1" key="1">
    <citation type="submission" date="2021-12" db="EMBL/GenBank/DDBJ databases">
        <authorList>
            <person name="Ulrich A."/>
        </authorList>
    </citation>
    <scope>NUCLEOTIDE SEQUENCE</scope>
    <source>
        <strain evidence="1">A1P009</strain>
    </source>
</reference>
<dbReference type="EMBL" id="JAJQKU010000002">
    <property type="protein sequence ID" value="MCD9097071.1"/>
    <property type="molecule type" value="Genomic_DNA"/>
</dbReference>
<comment type="caution">
    <text evidence="1">The sequence shown here is derived from an EMBL/GenBank/DDBJ whole genome shotgun (WGS) entry which is preliminary data.</text>
</comment>
<dbReference type="Proteomes" id="UP001430360">
    <property type="component" value="Unassembled WGS sequence"/>
</dbReference>